<proteinExistence type="predicted"/>
<evidence type="ECO:0000259" key="1">
    <source>
        <dbReference type="Pfam" id="PF02627"/>
    </source>
</evidence>
<name>A0ABU0FLD7_9HYPH</name>
<accession>A0ABU0FLD7</accession>
<dbReference type="RefSeq" id="WP_307432929.1">
    <property type="nucleotide sequence ID" value="NZ_JAUSVK010000001.1"/>
</dbReference>
<organism evidence="2 3">
    <name type="scientific">Labrys monachus</name>
    <dbReference type="NCBI Taxonomy" id="217067"/>
    <lineage>
        <taxon>Bacteria</taxon>
        <taxon>Pseudomonadati</taxon>
        <taxon>Pseudomonadota</taxon>
        <taxon>Alphaproteobacteria</taxon>
        <taxon>Hyphomicrobiales</taxon>
        <taxon>Xanthobacteraceae</taxon>
        <taxon>Labrys</taxon>
    </lineage>
</organism>
<keyword evidence="3" id="KW-1185">Reference proteome</keyword>
<evidence type="ECO:0000313" key="2">
    <source>
        <dbReference type="EMBL" id="MDQ0394934.1"/>
    </source>
</evidence>
<dbReference type="Gene3D" id="1.20.1290.10">
    <property type="entry name" value="AhpD-like"/>
    <property type="match status" value="1"/>
</dbReference>
<comment type="caution">
    <text evidence="2">The sequence shown here is derived from an EMBL/GenBank/DDBJ whole genome shotgun (WGS) entry which is preliminary data.</text>
</comment>
<protein>
    <submittedName>
        <fullName evidence="2">Peroxidase-related enzyme</fullName>
    </submittedName>
</protein>
<keyword evidence="2" id="KW-0560">Oxidoreductase</keyword>
<dbReference type="Proteomes" id="UP001237448">
    <property type="component" value="Unassembled WGS sequence"/>
</dbReference>
<dbReference type="InterPro" id="IPR010195">
    <property type="entry name" value="Uncharacterised_peroxidase-rel"/>
</dbReference>
<dbReference type="SUPFAM" id="SSF69118">
    <property type="entry name" value="AhpD-like"/>
    <property type="match status" value="1"/>
</dbReference>
<dbReference type="InterPro" id="IPR003779">
    <property type="entry name" value="CMD-like"/>
</dbReference>
<dbReference type="InterPro" id="IPR029032">
    <property type="entry name" value="AhpD-like"/>
</dbReference>
<keyword evidence="2" id="KW-0575">Peroxidase</keyword>
<reference evidence="2 3" key="1">
    <citation type="submission" date="2023-07" db="EMBL/GenBank/DDBJ databases">
        <title>Genomic Encyclopedia of Type Strains, Phase IV (KMG-IV): sequencing the most valuable type-strain genomes for metagenomic binning, comparative biology and taxonomic classification.</title>
        <authorList>
            <person name="Goeker M."/>
        </authorList>
    </citation>
    <scope>NUCLEOTIDE SEQUENCE [LARGE SCALE GENOMIC DNA]</scope>
    <source>
        <strain evidence="2 3">DSM 5896</strain>
    </source>
</reference>
<dbReference type="GO" id="GO:0004601">
    <property type="term" value="F:peroxidase activity"/>
    <property type="evidence" value="ECO:0007669"/>
    <property type="project" value="UniProtKB-KW"/>
</dbReference>
<dbReference type="Pfam" id="PF02627">
    <property type="entry name" value="CMD"/>
    <property type="match status" value="1"/>
</dbReference>
<dbReference type="EMBL" id="JAUSVK010000001">
    <property type="protein sequence ID" value="MDQ0394934.1"/>
    <property type="molecule type" value="Genomic_DNA"/>
</dbReference>
<feature type="domain" description="Carboxymuconolactone decarboxylase-like" evidence="1">
    <location>
        <begin position="41"/>
        <end position="107"/>
    </location>
</feature>
<dbReference type="PANTHER" id="PTHR35446:SF3">
    <property type="entry name" value="CMD DOMAIN-CONTAINING PROTEIN"/>
    <property type="match status" value="1"/>
</dbReference>
<sequence length="182" mass="19400">MSRIPVPAVEHVSAESQALLAGVRSRLGAVPNMYRIIANSPAALEAFLGFCNALDKGGVDRLTRERVALAVAEANGSDYCLSAQTYRVRKAAILDDAEITANRNGASNDIKADAAVRFAARLARERGQVGEADVEAMKRAGYSDADIVEVIATVAINVFANIINEALKTDIDFPRISARRAA</sequence>
<dbReference type="PANTHER" id="PTHR35446">
    <property type="entry name" value="SI:CH211-175M2.5"/>
    <property type="match status" value="1"/>
</dbReference>
<dbReference type="NCBIfam" id="TIGR01926">
    <property type="entry name" value="peroxid_rel"/>
    <property type="match status" value="1"/>
</dbReference>
<gene>
    <name evidence="2" type="ORF">J3R73_004726</name>
</gene>
<evidence type="ECO:0000313" key="3">
    <source>
        <dbReference type="Proteomes" id="UP001237448"/>
    </source>
</evidence>